<dbReference type="PANTHER" id="PTHR34365:SF7">
    <property type="entry name" value="GLYCINE-RICH DOMAIN-CONTAINING PROTEIN 1"/>
    <property type="match status" value="1"/>
</dbReference>
<feature type="region of interest" description="Disordered" evidence="1">
    <location>
        <begin position="497"/>
        <end position="571"/>
    </location>
</feature>
<name>A0A9W8E1A7_9FUNG</name>
<dbReference type="Pfam" id="PF07173">
    <property type="entry name" value="GRDP-like"/>
    <property type="match status" value="1"/>
</dbReference>
<keyword evidence="3" id="KW-1185">Reference proteome</keyword>
<comment type="caution">
    <text evidence="2">The sequence shown here is derived from an EMBL/GenBank/DDBJ whole genome shotgun (WGS) entry which is preliminary data.</text>
</comment>
<protein>
    <submittedName>
        <fullName evidence="2">Uncharacterized protein</fullName>
    </submittedName>
</protein>
<dbReference type="OrthoDB" id="2684236at2759"/>
<dbReference type="InterPro" id="IPR009836">
    <property type="entry name" value="GRDP-like"/>
</dbReference>
<accession>A0A9W8E1A7</accession>
<evidence type="ECO:0000313" key="2">
    <source>
        <dbReference type="EMBL" id="KAJ1928342.1"/>
    </source>
</evidence>
<feature type="region of interest" description="Disordered" evidence="1">
    <location>
        <begin position="379"/>
        <end position="424"/>
    </location>
</feature>
<dbReference type="PANTHER" id="PTHR34365">
    <property type="entry name" value="ENOLASE (DUF1399)"/>
    <property type="match status" value="1"/>
</dbReference>
<sequence length="571" mass="64511">MAGLRTPMVPNALPLSAAAASQAIAGPSHTRLWWGSRYQILHRRFLAALPLHPWRLFPQARHAVDTPHLPLRRTVTQPPDIVCKCRAACAMDSLQSGLTAKPVEFLDIVYHMSLLRWFSEVGFEASSNVTNRFLLRAEQRYRTFWALIIKNRPDPATLALPPIDVLLMWHSHLLRPGRYLEDLYRWTNDNSLLKYSIPLKRINTAYLRKKTVDAADIKVWTSATGLPYEIDVRDKSPFKVECSWCDVKYDIPCHLESAQNLCDVRYRYDQACDLGIQQIEACYRGTVGPFSLNLCATTMVNLQTIRKIVPNFWSNPDLVKRHANQYFEYLVALNEHDTATADSFEADVAWLSHMLRPAAYHDYNLMFAHRLIEFEHRTGDRRHSANAGKHGSQDHPAEFTGRASTATSETSSSSGAQTRPTPVLSLTDQKFIEKTRERELQEHAKRMNNLCSDRGSVAYQIPGVNAYAQRLQQQDVQSFMTQSDESLASLAFLTENDEKSAGSPTTPGFARQHSPLHEATNRPRRFGKLRGVLGRLGGGKASDASRLGSTPLEKTSRSRPTSVQKPDLFTL</sequence>
<organism evidence="2 3">
    <name type="scientific">Tieghemiomyces parasiticus</name>
    <dbReference type="NCBI Taxonomy" id="78921"/>
    <lineage>
        <taxon>Eukaryota</taxon>
        <taxon>Fungi</taxon>
        <taxon>Fungi incertae sedis</taxon>
        <taxon>Zoopagomycota</taxon>
        <taxon>Kickxellomycotina</taxon>
        <taxon>Dimargaritomycetes</taxon>
        <taxon>Dimargaritales</taxon>
        <taxon>Dimargaritaceae</taxon>
        <taxon>Tieghemiomyces</taxon>
    </lineage>
</organism>
<evidence type="ECO:0000256" key="1">
    <source>
        <dbReference type="SAM" id="MobiDB-lite"/>
    </source>
</evidence>
<dbReference type="EMBL" id="JANBPT010000076">
    <property type="protein sequence ID" value="KAJ1928342.1"/>
    <property type="molecule type" value="Genomic_DNA"/>
</dbReference>
<dbReference type="Proteomes" id="UP001150569">
    <property type="component" value="Unassembled WGS sequence"/>
</dbReference>
<gene>
    <name evidence="2" type="ORF">IWQ60_002124</name>
</gene>
<dbReference type="AlphaFoldDB" id="A0A9W8E1A7"/>
<proteinExistence type="predicted"/>
<feature type="compositionally biased region" description="Low complexity" evidence="1">
    <location>
        <begin position="403"/>
        <end position="416"/>
    </location>
</feature>
<reference evidence="2" key="1">
    <citation type="submission" date="2022-07" db="EMBL/GenBank/DDBJ databases">
        <title>Phylogenomic reconstructions and comparative analyses of Kickxellomycotina fungi.</title>
        <authorList>
            <person name="Reynolds N.K."/>
            <person name="Stajich J.E."/>
            <person name="Barry K."/>
            <person name="Grigoriev I.V."/>
            <person name="Crous P."/>
            <person name="Smith M.E."/>
        </authorList>
    </citation>
    <scope>NUCLEOTIDE SEQUENCE</scope>
    <source>
        <strain evidence="2">RSA 861</strain>
    </source>
</reference>
<evidence type="ECO:0000313" key="3">
    <source>
        <dbReference type="Proteomes" id="UP001150569"/>
    </source>
</evidence>